<dbReference type="RefSeq" id="WP_204695307.1">
    <property type="nucleotide sequence ID" value="NZ_JAFBEC010000001.1"/>
</dbReference>
<keyword evidence="6" id="KW-1185">Reference proteome</keyword>
<reference evidence="5 6" key="1">
    <citation type="submission" date="2021-01" db="EMBL/GenBank/DDBJ databases">
        <title>Genomic Encyclopedia of Type Strains, Phase IV (KMG-IV): sequencing the most valuable type-strain genomes for metagenomic binning, comparative biology and taxonomic classification.</title>
        <authorList>
            <person name="Goeker M."/>
        </authorList>
    </citation>
    <scope>NUCLEOTIDE SEQUENCE [LARGE SCALE GENOMIC DNA]</scope>
    <source>
        <strain evidence="5 6">DSM 25540</strain>
    </source>
</reference>
<dbReference type="SMART" id="SM00990">
    <property type="entry name" value="VRR_NUC"/>
    <property type="match status" value="1"/>
</dbReference>
<comment type="caution">
    <text evidence="5">The sequence shown here is derived from an EMBL/GenBank/DDBJ whole genome shotgun (WGS) entry which is preliminary data.</text>
</comment>
<dbReference type="InterPro" id="IPR011856">
    <property type="entry name" value="tRNA_endonuc-like_dom_sf"/>
</dbReference>
<feature type="domain" description="VRR-NUC" evidence="4">
    <location>
        <begin position="1"/>
        <end position="81"/>
    </location>
</feature>
<dbReference type="Proteomes" id="UP000741863">
    <property type="component" value="Unassembled WGS sequence"/>
</dbReference>
<organism evidence="5 6">
    <name type="scientific">Geomicrobium sediminis</name>
    <dbReference type="NCBI Taxonomy" id="1347788"/>
    <lineage>
        <taxon>Bacteria</taxon>
        <taxon>Bacillati</taxon>
        <taxon>Bacillota</taxon>
        <taxon>Bacilli</taxon>
        <taxon>Bacillales</taxon>
        <taxon>Geomicrobium</taxon>
    </lineage>
</organism>
<evidence type="ECO:0000313" key="6">
    <source>
        <dbReference type="Proteomes" id="UP000741863"/>
    </source>
</evidence>
<evidence type="ECO:0000259" key="4">
    <source>
        <dbReference type="SMART" id="SM00990"/>
    </source>
</evidence>
<name>A0ABS2P6T7_9BACL</name>
<keyword evidence="2" id="KW-0540">Nuclease</keyword>
<comment type="cofactor">
    <cofactor evidence="1">
        <name>Mg(2+)</name>
        <dbReference type="ChEBI" id="CHEBI:18420"/>
    </cofactor>
</comment>
<sequence>MRERDIENYLRDRIKKVGGIAYKFESPGNVGVPDRLILLPGGEVHFIELKAPGRKPTKNQTHQHKRFERLGSIVHVIDSKQGVDEWIDKMVGASNAV</sequence>
<gene>
    <name evidence="5" type="ORF">JOD17_000206</name>
</gene>
<evidence type="ECO:0000313" key="5">
    <source>
        <dbReference type="EMBL" id="MBM7631115.1"/>
    </source>
</evidence>
<evidence type="ECO:0000256" key="1">
    <source>
        <dbReference type="ARBA" id="ARBA00001946"/>
    </source>
</evidence>
<dbReference type="Gene3D" id="3.40.1350.10">
    <property type="match status" value="1"/>
</dbReference>
<protein>
    <recommendedName>
        <fullName evidence="4">VRR-NUC domain-containing protein</fullName>
    </recommendedName>
</protein>
<evidence type="ECO:0000256" key="2">
    <source>
        <dbReference type="ARBA" id="ARBA00022722"/>
    </source>
</evidence>
<keyword evidence="3" id="KW-0378">Hydrolase</keyword>
<evidence type="ECO:0000256" key="3">
    <source>
        <dbReference type="ARBA" id="ARBA00022801"/>
    </source>
</evidence>
<accession>A0ABS2P6T7</accession>
<dbReference type="EMBL" id="JAFBEC010000001">
    <property type="protein sequence ID" value="MBM7631115.1"/>
    <property type="molecule type" value="Genomic_DNA"/>
</dbReference>
<proteinExistence type="predicted"/>
<dbReference type="InterPro" id="IPR014883">
    <property type="entry name" value="VRR_NUC"/>
</dbReference>